<name>A0A9X3CJK7_9VIBR</name>
<accession>A0A9X3CJK7</accession>
<evidence type="ECO:0000313" key="1">
    <source>
        <dbReference type="EMBL" id="MCW8344516.1"/>
    </source>
</evidence>
<dbReference type="AlphaFoldDB" id="A0A9X3CJK7"/>
<dbReference type="PROSITE" id="PS51257">
    <property type="entry name" value="PROKAR_LIPOPROTEIN"/>
    <property type="match status" value="1"/>
</dbReference>
<organism evidence="1 2">
    <name type="scientific">Vibrio qingdaonensis</name>
    <dbReference type="NCBI Taxonomy" id="2829491"/>
    <lineage>
        <taxon>Bacteria</taxon>
        <taxon>Pseudomonadati</taxon>
        <taxon>Pseudomonadota</taxon>
        <taxon>Gammaproteobacteria</taxon>
        <taxon>Vibrionales</taxon>
        <taxon>Vibrionaceae</taxon>
        <taxon>Vibrio</taxon>
    </lineage>
</organism>
<gene>
    <name evidence="1" type="ORF">MD535_00550</name>
</gene>
<protein>
    <recommendedName>
        <fullName evidence="3">Lipoprotein</fullName>
    </recommendedName>
</protein>
<sequence length="157" mass="17598">MKLWQGMLIILALSGCSERYYNGKGAELLVYPEQHVYEFTAKTQLEATNKLSKIFDSVDEIDSGAAYSIEYKNAKSKKLLDASLADKKLLPYQAEVFTMTRNASLASDLKVTITFHALLTKPCQPSRIESTEISRNCFSEAARSQQVAHKERLVEGI</sequence>
<proteinExistence type="predicted"/>
<dbReference type="RefSeq" id="WP_265672938.1">
    <property type="nucleotide sequence ID" value="NZ_JAKRRY010000001.1"/>
</dbReference>
<evidence type="ECO:0000313" key="2">
    <source>
        <dbReference type="Proteomes" id="UP001155587"/>
    </source>
</evidence>
<comment type="caution">
    <text evidence="1">The sequence shown here is derived from an EMBL/GenBank/DDBJ whole genome shotgun (WGS) entry which is preliminary data.</text>
</comment>
<dbReference type="Proteomes" id="UP001155587">
    <property type="component" value="Unassembled WGS sequence"/>
</dbReference>
<reference evidence="1" key="1">
    <citation type="submission" date="2022-02" db="EMBL/GenBank/DDBJ databases">
        <title>Vibrio sp. nov, a new bacterium isolated from seawater.</title>
        <authorList>
            <person name="Yuan Y."/>
        </authorList>
    </citation>
    <scope>NUCLEOTIDE SEQUENCE</scope>
    <source>
        <strain evidence="1">ZSDZ65</strain>
    </source>
</reference>
<evidence type="ECO:0008006" key="3">
    <source>
        <dbReference type="Google" id="ProtNLM"/>
    </source>
</evidence>
<keyword evidence="2" id="KW-1185">Reference proteome</keyword>
<dbReference type="EMBL" id="JAKRRY010000001">
    <property type="protein sequence ID" value="MCW8344516.1"/>
    <property type="molecule type" value="Genomic_DNA"/>
</dbReference>